<evidence type="ECO:0000256" key="1">
    <source>
        <dbReference type="ARBA" id="ARBA00004196"/>
    </source>
</evidence>
<feature type="domain" description="Solute-binding protein family 5" evidence="5">
    <location>
        <begin position="65"/>
        <end position="444"/>
    </location>
</feature>
<evidence type="ECO:0000256" key="4">
    <source>
        <dbReference type="ARBA" id="ARBA00022729"/>
    </source>
</evidence>
<comment type="subcellular location">
    <subcellularLocation>
        <location evidence="1">Cell envelope</location>
    </subcellularLocation>
</comment>
<name>A0A1S8YP52_9GAMM</name>
<accession>A0A1S8YP52</accession>
<comment type="similarity">
    <text evidence="2">Belongs to the bacterial solute-binding protein 5 family.</text>
</comment>
<dbReference type="FunFam" id="3.10.105.10:FF:000001">
    <property type="entry name" value="Oligopeptide ABC transporter, oligopeptide-binding protein"/>
    <property type="match status" value="1"/>
</dbReference>
<dbReference type="AlphaFoldDB" id="A0A1S8YP52"/>
<reference evidence="6 7" key="1">
    <citation type="submission" date="2016-12" db="EMBL/GenBank/DDBJ databases">
        <title>Izhakiella australiana sp. nov. of genus Izhakiella isolated from Australian desert.</title>
        <authorList>
            <person name="Ji M."/>
        </authorList>
    </citation>
    <scope>NUCLEOTIDE SEQUENCE [LARGE SCALE GENOMIC DNA]</scope>
    <source>
        <strain evidence="6 7">D4N98</strain>
    </source>
</reference>
<protein>
    <submittedName>
        <fullName evidence="6">Oligopeptide ABC transporter substrate-binding protein OppA</fullName>
    </submittedName>
</protein>
<dbReference type="GO" id="GO:1904680">
    <property type="term" value="F:peptide transmembrane transporter activity"/>
    <property type="evidence" value="ECO:0007669"/>
    <property type="project" value="TreeGrafter"/>
</dbReference>
<evidence type="ECO:0000313" key="6">
    <source>
        <dbReference type="EMBL" id="OON40597.1"/>
    </source>
</evidence>
<keyword evidence="4" id="KW-0732">Signal</keyword>
<dbReference type="Gene3D" id="3.90.76.10">
    <property type="entry name" value="Dipeptide-binding Protein, Domain 1"/>
    <property type="match status" value="1"/>
</dbReference>
<dbReference type="STRING" id="1926881.BTJ39_08535"/>
<dbReference type="GO" id="GO:0015833">
    <property type="term" value="P:peptide transport"/>
    <property type="evidence" value="ECO:0007669"/>
    <property type="project" value="TreeGrafter"/>
</dbReference>
<dbReference type="Gene3D" id="3.10.105.10">
    <property type="entry name" value="Dipeptide-binding Protein, Domain 3"/>
    <property type="match status" value="1"/>
</dbReference>
<organism evidence="6 7">
    <name type="scientific">Izhakiella australiensis</name>
    <dbReference type="NCBI Taxonomy" id="1926881"/>
    <lineage>
        <taxon>Bacteria</taxon>
        <taxon>Pseudomonadati</taxon>
        <taxon>Pseudomonadota</taxon>
        <taxon>Gammaproteobacteria</taxon>
        <taxon>Enterobacterales</taxon>
        <taxon>Erwiniaceae</taxon>
        <taxon>Izhakiella</taxon>
    </lineage>
</organism>
<dbReference type="PANTHER" id="PTHR30290">
    <property type="entry name" value="PERIPLASMIC BINDING COMPONENT OF ABC TRANSPORTER"/>
    <property type="match status" value="1"/>
</dbReference>
<dbReference type="GO" id="GO:0030288">
    <property type="term" value="C:outer membrane-bounded periplasmic space"/>
    <property type="evidence" value="ECO:0007669"/>
    <property type="project" value="TreeGrafter"/>
</dbReference>
<evidence type="ECO:0000313" key="7">
    <source>
        <dbReference type="Proteomes" id="UP000190667"/>
    </source>
</evidence>
<keyword evidence="3" id="KW-0813">Transport</keyword>
<dbReference type="PANTHER" id="PTHR30290:SF10">
    <property type="entry name" value="PERIPLASMIC OLIGOPEPTIDE-BINDING PROTEIN-RELATED"/>
    <property type="match status" value="1"/>
</dbReference>
<dbReference type="Gene3D" id="3.40.190.10">
    <property type="entry name" value="Periplasmic binding protein-like II"/>
    <property type="match status" value="1"/>
</dbReference>
<dbReference type="InterPro" id="IPR030678">
    <property type="entry name" value="Peptide/Ni-bd"/>
</dbReference>
<dbReference type="Pfam" id="PF00496">
    <property type="entry name" value="SBP_bac_5"/>
    <property type="match status" value="1"/>
</dbReference>
<comment type="caution">
    <text evidence="6">The sequence shown here is derived from an EMBL/GenBank/DDBJ whole genome shotgun (WGS) entry which is preliminary data.</text>
</comment>
<dbReference type="InterPro" id="IPR000914">
    <property type="entry name" value="SBP_5_dom"/>
</dbReference>
<dbReference type="CDD" id="cd08504">
    <property type="entry name" value="PBP2_OppA"/>
    <property type="match status" value="1"/>
</dbReference>
<gene>
    <name evidence="6" type="ORF">BTJ39_08535</name>
</gene>
<dbReference type="GO" id="GO:0043190">
    <property type="term" value="C:ATP-binding cassette (ABC) transporter complex"/>
    <property type="evidence" value="ECO:0007669"/>
    <property type="project" value="InterPro"/>
</dbReference>
<keyword evidence="7" id="KW-1185">Reference proteome</keyword>
<dbReference type="Proteomes" id="UP000190667">
    <property type="component" value="Unassembled WGS sequence"/>
</dbReference>
<dbReference type="EMBL" id="MRUL01000004">
    <property type="protein sequence ID" value="OON40597.1"/>
    <property type="molecule type" value="Genomic_DNA"/>
</dbReference>
<dbReference type="PIRSF" id="PIRSF002741">
    <property type="entry name" value="MppA"/>
    <property type="match status" value="1"/>
</dbReference>
<sequence length="524" mass="59222">MHFNLVNAAQPEQDTPLAAQQHIVINNGAEVATLDPMRSQGVPESTVILNLLEGLVTTDNYGHIVAGAALEWNNVQNKVWTFTLRKEARWSDGEPVTAADFVYSWRRLASPENASHYSSYLEYAHVENASAVISGKLPPEALGIKALSKYQLQVTLNEPVPYFLAMVTHTALKPVNRKAVEQWGDKWTQPAHYVGNGAYSLSDWVINEKIVLKRNPYYWDNAHTVIEQATFLPLISTSKDVERYRQNEVDISDSALPPDMFSTLKTELGPQVRVTPYLCTFYYELNSKRPPFDDVRVREAVKLSLDRNFITSKIMGQGQVPAWGFTPPYTDGADLAVPDWFKQTQAARNQRARTLLREAGYGPAHPLTFSLLYNTSDINYKQAAAAAAMWHENLGAEVRLDNQPWKNMLEIRRKGLYDASRATWCSDYNEPSSFLNVFLSDSSANTSFYHDAAFDALMKKSLEVSDRLRPQVYQQAEQQLDADSAFVPVYYRVSARLVKPWVGGFTGKDPRDSLDIKYFYITAH</sequence>
<evidence type="ECO:0000256" key="2">
    <source>
        <dbReference type="ARBA" id="ARBA00005695"/>
    </source>
</evidence>
<evidence type="ECO:0000259" key="5">
    <source>
        <dbReference type="Pfam" id="PF00496"/>
    </source>
</evidence>
<dbReference type="FunFam" id="3.90.76.10:FF:000001">
    <property type="entry name" value="Oligopeptide ABC transporter substrate-binding protein"/>
    <property type="match status" value="1"/>
</dbReference>
<dbReference type="SUPFAM" id="SSF53850">
    <property type="entry name" value="Periplasmic binding protein-like II"/>
    <property type="match status" value="1"/>
</dbReference>
<evidence type="ECO:0000256" key="3">
    <source>
        <dbReference type="ARBA" id="ARBA00022448"/>
    </source>
</evidence>
<proteinExistence type="inferred from homology"/>
<dbReference type="InterPro" id="IPR039424">
    <property type="entry name" value="SBP_5"/>
</dbReference>